<evidence type="ECO:0000313" key="1">
    <source>
        <dbReference type="EMBL" id="KZT01539.1"/>
    </source>
</evidence>
<reference evidence="1 2" key="1">
    <citation type="journal article" date="2016" name="Mol. Biol. Evol.">
        <title>Comparative Genomics of Early-Diverging Mushroom-Forming Fungi Provides Insights into the Origins of Lignocellulose Decay Capabilities.</title>
        <authorList>
            <person name="Nagy L.G."/>
            <person name="Riley R."/>
            <person name="Tritt A."/>
            <person name="Adam C."/>
            <person name="Daum C."/>
            <person name="Floudas D."/>
            <person name="Sun H."/>
            <person name="Yadav J.S."/>
            <person name="Pangilinan J."/>
            <person name="Larsson K.H."/>
            <person name="Matsuura K."/>
            <person name="Barry K."/>
            <person name="Labutti K."/>
            <person name="Kuo R."/>
            <person name="Ohm R.A."/>
            <person name="Bhattacharya S.S."/>
            <person name="Shirouzu T."/>
            <person name="Yoshinaga Y."/>
            <person name="Martin F.M."/>
            <person name="Grigoriev I.V."/>
            <person name="Hibbett D.S."/>
        </authorList>
    </citation>
    <scope>NUCLEOTIDE SEQUENCE [LARGE SCALE GENOMIC DNA]</scope>
    <source>
        <strain evidence="1 2">93-53</strain>
    </source>
</reference>
<evidence type="ECO:0008006" key="3">
    <source>
        <dbReference type="Google" id="ProtNLM"/>
    </source>
</evidence>
<sequence>MYVCQLKTCHIRPKYVEHGRQHPYCSRTCARDGHNRASSCMLEGCREEGDPAQGGFCSEQHARDAVRSKQLKACTSCRWRPRTVGMLCASCSAKTSSGPALIELSSEGRTFRRVADDFLRAWKGNDPPSVRKVVEIQLPQEIRTRHYQYRKGLESTSAIREVPTYHSSQCICDFGVKDLCLCNWDSCGICKIINSSFSELAFGDTYDNGSLGRGIYSSRSSASADQFATSSTTSPYRAMLACTADVDGDRVFVKNADAIVLKYVILYSKRTDQRS</sequence>
<dbReference type="GeneID" id="63828003"/>
<dbReference type="InParanoid" id="A0A165BRU7"/>
<organism evidence="1 2">
    <name type="scientific">Laetiporus sulphureus 93-53</name>
    <dbReference type="NCBI Taxonomy" id="1314785"/>
    <lineage>
        <taxon>Eukaryota</taxon>
        <taxon>Fungi</taxon>
        <taxon>Dikarya</taxon>
        <taxon>Basidiomycota</taxon>
        <taxon>Agaricomycotina</taxon>
        <taxon>Agaricomycetes</taxon>
        <taxon>Polyporales</taxon>
        <taxon>Laetiporus</taxon>
    </lineage>
</organism>
<dbReference type="RefSeq" id="XP_040759279.1">
    <property type="nucleotide sequence ID" value="XM_040910974.1"/>
</dbReference>
<dbReference type="Proteomes" id="UP000076871">
    <property type="component" value="Unassembled WGS sequence"/>
</dbReference>
<dbReference type="Gene3D" id="3.90.228.10">
    <property type="match status" value="1"/>
</dbReference>
<dbReference type="AlphaFoldDB" id="A0A165BRU7"/>
<gene>
    <name evidence="1" type="ORF">LAESUDRAFT_739112</name>
</gene>
<evidence type="ECO:0000313" key="2">
    <source>
        <dbReference type="Proteomes" id="UP000076871"/>
    </source>
</evidence>
<protein>
    <recommendedName>
        <fullName evidence="3">PARP catalytic domain-containing protein</fullName>
    </recommendedName>
</protein>
<keyword evidence="2" id="KW-1185">Reference proteome</keyword>
<accession>A0A165BRU7</accession>
<dbReference type="OrthoDB" id="2419903at2759"/>
<name>A0A165BRU7_9APHY</name>
<dbReference type="SUPFAM" id="SSF56399">
    <property type="entry name" value="ADP-ribosylation"/>
    <property type="match status" value="1"/>
</dbReference>
<dbReference type="EMBL" id="KV427663">
    <property type="protein sequence ID" value="KZT01539.1"/>
    <property type="molecule type" value="Genomic_DNA"/>
</dbReference>
<proteinExistence type="predicted"/>